<feature type="transmembrane region" description="Helical" evidence="8">
    <location>
        <begin position="52"/>
        <end position="76"/>
    </location>
</feature>
<feature type="transmembrane region" description="Helical" evidence="8">
    <location>
        <begin position="147"/>
        <end position="165"/>
    </location>
</feature>
<feature type="transmembrane region" description="Helical" evidence="8">
    <location>
        <begin position="342"/>
        <end position="362"/>
    </location>
</feature>
<dbReference type="Pfam" id="PF12832">
    <property type="entry name" value="MFS_1_like"/>
    <property type="match status" value="1"/>
</dbReference>
<feature type="transmembrane region" description="Helical" evidence="8">
    <location>
        <begin position="302"/>
        <end position="321"/>
    </location>
</feature>
<evidence type="ECO:0000256" key="6">
    <source>
        <dbReference type="ARBA" id="ARBA00022989"/>
    </source>
</evidence>
<keyword evidence="2" id="KW-0813">Transport</keyword>
<evidence type="ECO:0000256" key="4">
    <source>
        <dbReference type="ARBA" id="ARBA00022519"/>
    </source>
</evidence>
<dbReference type="SUPFAM" id="SSF103473">
    <property type="entry name" value="MFS general substrate transporter"/>
    <property type="match status" value="1"/>
</dbReference>
<keyword evidence="6 8" id="KW-1133">Transmembrane helix</keyword>
<feature type="transmembrane region" description="Helical" evidence="8">
    <location>
        <begin position="20"/>
        <end position="40"/>
    </location>
</feature>
<comment type="subcellular location">
    <subcellularLocation>
        <location evidence="1">Cell inner membrane</location>
        <topology evidence="1">Multi-pass membrane protein</topology>
    </subcellularLocation>
</comment>
<evidence type="ECO:0000313" key="10">
    <source>
        <dbReference type="EMBL" id="AZN71726.1"/>
    </source>
</evidence>
<dbReference type="PANTHER" id="PTHR23522:SF10">
    <property type="entry name" value="3-PHENYLPROPIONIC ACID TRANSPORTER-RELATED"/>
    <property type="match status" value="1"/>
</dbReference>
<dbReference type="Proteomes" id="UP000268192">
    <property type="component" value="Chromosome"/>
</dbReference>
<dbReference type="GO" id="GO:0030395">
    <property type="term" value="F:lactose binding"/>
    <property type="evidence" value="ECO:0007669"/>
    <property type="project" value="TreeGrafter"/>
</dbReference>
<evidence type="ECO:0000256" key="2">
    <source>
        <dbReference type="ARBA" id="ARBA00022448"/>
    </source>
</evidence>
<reference evidence="10 11" key="1">
    <citation type="submission" date="2018-09" db="EMBL/GenBank/DDBJ databases">
        <title>Marinorhizobium profundi gen. nov., sp. nov., isolated from a deep-sea sediment sample from the New Britain Trench and proposal of Marinorhizobiaceae fam. nov. in the order Rhizobiales of the class Alphaproteobacteria.</title>
        <authorList>
            <person name="Cao J."/>
        </authorList>
    </citation>
    <scope>NUCLEOTIDE SEQUENCE [LARGE SCALE GENOMIC DNA]</scope>
    <source>
        <strain evidence="10 11">WS11</strain>
    </source>
</reference>
<dbReference type="KEGG" id="abaw:D5400_10960"/>
<keyword evidence="11" id="KW-1185">Reference proteome</keyword>
<feature type="transmembrane region" description="Helical" evidence="8">
    <location>
        <begin position="368"/>
        <end position="387"/>
    </location>
</feature>
<gene>
    <name evidence="10" type="ORF">D5400_10960</name>
</gene>
<keyword evidence="5 8" id="KW-0812">Transmembrane</keyword>
<dbReference type="NCBIfam" id="NF037955">
    <property type="entry name" value="mfs"/>
    <property type="match status" value="1"/>
</dbReference>
<keyword evidence="3" id="KW-1003">Cell membrane</keyword>
<feature type="transmembrane region" description="Helical" evidence="8">
    <location>
        <begin position="246"/>
        <end position="266"/>
    </location>
</feature>
<feature type="transmembrane region" description="Helical" evidence="8">
    <location>
        <begin position="216"/>
        <end position="240"/>
    </location>
</feature>
<feature type="domain" description="Major facilitator superfamily associated" evidence="9">
    <location>
        <begin position="26"/>
        <end position="368"/>
    </location>
</feature>
<dbReference type="Gene3D" id="1.20.1250.20">
    <property type="entry name" value="MFS general substrate transporter like domains"/>
    <property type="match status" value="2"/>
</dbReference>
<dbReference type="EMBL" id="CP032509">
    <property type="protein sequence ID" value="AZN71726.1"/>
    <property type="molecule type" value="Genomic_DNA"/>
</dbReference>
<evidence type="ECO:0000256" key="8">
    <source>
        <dbReference type="SAM" id="Phobius"/>
    </source>
</evidence>
<dbReference type="GO" id="GO:0015528">
    <property type="term" value="F:lactose:proton symporter activity"/>
    <property type="evidence" value="ECO:0007669"/>
    <property type="project" value="TreeGrafter"/>
</dbReference>
<dbReference type="GO" id="GO:0005886">
    <property type="term" value="C:plasma membrane"/>
    <property type="evidence" value="ECO:0007669"/>
    <property type="project" value="UniProtKB-SubCell"/>
</dbReference>
<evidence type="ECO:0000313" key="11">
    <source>
        <dbReference type="Proteomes" id="UP000268192"/>
    </source>
</evidence>
<evidence type="ECO:0000259" key="9">
    <source>
        <dbReference type="Pfam" id="PF12832"/>
    </source>
</evidence>
<evidence type="ECO:0000256" key="7">
    <source>
        <dbReference type="ARBA" id="ARBA00023136"/>
    </source>
</evidence>
<organism evidence="10 11">
    <name type="scientific">Georhizobium profundi</name>
    <dbReference type="NCBI Taxonomy" id="2341112"/>
    <lineage>
        <taxon>Bacteria</taxon>
        <taxon>Pseudomonadati</taxon>
        <taxon>Pseudomonadota</taxon>
        <taxon>Alphaproteobacteria</taxon>
        <taxon>Hyphomicrobiales</taxon>
        <taxon>Rhizobiaceae</taxon>
        <taxon>Georhizobium</taxon>
    </lineage>
</organism>
<feature type="transmembrane region" description="Helical" evidence="8">
    <location>
        <begin position="83"/>
        <end position="103"/>
    </location>
</feature>
<evidence type="ECO:0000256" key="1">
    <source>
        <dbReference type="ARBA" id="ARBA00004429"/>
    </source>
</evidence>
<dbReference type="InterPro" id="IPR026032">
    <property type="entry name" value="HcaT-like"/>
</dbReference>
<feature type="transmembrane region" description="Helical" evidence="8">
    <location>
        <begin position="171"/>
        <end position="190"/>
    </location>
</feature>
<sequence>MQGDKASSGAIETAPPAFALRAGVGFFGTFLAFGIMLPYFPVWLKSLSLEDWQIGLLLSLPMFVRILTTPLIAAYADRAADRAHVLILTAFLSILVTALLFVVDGFWMLLIVVLAQAIVVAPHVVIIDSITITGVRRYRTDYARVRLWGSVAFVVANVIGGYVIARQGAGAVLPLLILGQITTFGAALMVPRVGQPRRPSALASGTQAGLLTNRPFVVMLIGGATIHASHAMLYGFSAIYWGQLGYSGTVIGALWATGVVAEVALFQVSRRLIGHIDVTRIIVVGGLIAALRWALFPIDLGAGWYFAMQLLHAGSFSVVFLGMQRLIVMHMGEEKEAGAQGLFFMASGATMATAMVLSGYLFDRFGGTAFVAMALLALMGIACHLAGRSMQRP</sequence>
<accession>A0A3S9B482</accession>
<proteinExistence type="predicted"/>
<evidence type="ECO:0000256" key="3">
    <source>
        <dbReference type="ARBA" id="ARBA00022475"/>
    </source>
</evidence>
<dbReference type="PIRSF" id="PIRSF004925">
    <property type="entry name" value="HcaT"/>
    <property type="match status" value="1"/>
</dbReference>
<feature type="transmembrane region" description="Helical" evidence="8">
    <location>
        <begin position="109"/>
        <end position="135"/>
    </location>
</feature>
<protein>
    <submittedName>
        <fullName evidence="10">MFS transporter</fullName>
    </submittedName>
</protein>
<dbReference type="PANTHER" id="PTHR23522">
    <property type="entry name" value="BLL5896 PROTEIN"/>
    <property type="match status" value="1"/>
</dbReference>
<name>A0A3S9B482_9HYPH</name>
<keyword evidence="4" id="KW-0997">Cell inner membrane</keyword>
<dbReference type="RefSeq" id="WP_126010041.1">
    <property type="nucleotide sequence ID" value="NZ_CP032509.1"/>
</dbReference>
<keyword evidence="7 8" id="KW-0472">Membrane</keyword>
<feature type="transmembrane region" description="Helical" evidence="8">
    <location>
        <begin position="278"/>
        <end position="296"/>
    </location>
</feature>
<dbReference type="AlphaFoldDB" id="A0A3S9B482"/>
<dbReference type="InterPro" id="IPR024989">
    <property type="entry name" value="MFS_assoc_dom"/>
</dbReference>
<dbReference type="InterPro" id="IPR036259">
    <property type="entry name" value="MFS_trans_sf"/>
</dbReference>
<dbReference type="OrthoDB" id="9150135at2"/>
<evidence type="ECO:0000256" key="5">
    <source>
        <dbReference type="ARBA" id="ARBA00022692"/>
    </source>
</evidence>